<protein>
    <submittedName>
        <fullName evidence="1">Uncharacterized protein</fullName>
    </submittedName>
</protein>
<gene>
    <name evidence="1" type="ORF">SPLIT_LOCUS1175</name>
</gene>
<dbReference type="Proteomes" id="UP001153321">
    <property type="component" value="Chromosome 11"/>
</dbReference>
<accession>A0A9P0HUY5</accession>
<reference evidence="1" key="1">
    <citation type="submission" date="2022-02" db="EMBL/GenBank/DDBJ databases">
        <authorList>
            <person name="King R."/>
        </authorList>
    </citation>
    <scope>NUCLEOTIDE SEQUENCE</scope>
</reference>
<keyword evidence="2" id="KW-1185">Reference proteome</keyword>
<organism evidence="1 2">
    <name type="scientific">Spodoptera littoralis</name>
    <name type="common">Egyptian cotton leafworm</name>
    <dbReference type="NCBI Taxonomy" id="7109"/>
    <lineage>
        <taxon>Eukaryota</taxon>
        <taxon>Metazoa</taxon>
        <taxon>Ecdysozoa</taxon>
        <taxon>Arthropoda</taxon>
        <taxon>Hexapoda</taxon>
        <taxon>Insecta</taxon>
        <taxon>Pterygota</taxon>
        <taxon>Neoptera</taxon>
        <taxon>Endopterygota</taxon>
        <taxon>Lepidoptera</taxon>
        <taxon>Glossata</taxon>
        <taxon>Ditrysia</taxon>
        <taxon>Noctuoidea</taxon>
        <taxon>Noctuidae</taxon>
        <taxon>Amphipyrinae</taxon>
        <taxon>Spodoptera</taxon>
    </lineage>
</organism>
<evidence type="ECO:0000313" key="2">
    <source>
        <dbReference type="Proteomes" id="UP001153321"/>
    </source>
</evidence>
<dbReference type="EMBL" id="LR824542">
    <property type="protein sequence ID" value="CAH1635813.1"/>
    <property type="molecule type" value="Genomic_DNA"/>
</dbReference>
<evidence type="ECO:0000313" key="1">
    <source>
        <dbReference type="EMBL" id="CAH1635813.1"/>
    </source>
</evidence>
<dbReference type="AlphaFoldDB" id="A0A9P0HUY5"/>
<name>A0A9P0HUY5_SPOLI</name>
<sequence length="26" mass="3151">MVNNRRRLWTPGTSEALQVRYWPFGD</sequence>
<proteinExistence type="predicted"/>